<evidence type="ECO:0000313" key="7">
    <source>
        <dbReference type="Proteomes" id="UP000324159"/>
    </source>
</evidence>
<dbReference type="HAMAP" id="MF_00787">
    <property type="entry name" value="CbiD"/>
    <property type="match status" value="1"/>
</dbReference>
<dbReference type="GO" id="GO:0019251">
    <property type="term" value="P:anaerobic cobalamin biosynthetic process"/>
    <property type="evidence" value="ECO:0007669"/>
    <property type="project" value="UniProtKB-UniRule"/>
</dbReference>
<comment type="similarity">
    <text evidence="5">Belongs to the CbiD family.</text>
</comment>
<gene>
    <name evidence="5" type="primary">cbiD</name>
    <name evidence="6" type="ORF">EDC39_10653</name>
</gene>
<dbReference type="UniPathway" id="UPA00148">
    <property type="reaction ID" value="UER00227"/>
</dbReference>
<keyword evidence="7" id="KW-1185">Reference proteome</keyword>
<dbReference type="Pfam" id="PF01888">
    <property type="entry name" value="CbiD"/>
    <property type="match status" value="1"/>
</dbReference>
<dbReference type="InterPro" id="IPR036074">
    <property type="entry name" value="CbiD_sf"/>
</dbReference>
<evidence type="ECO:0000256" key="1">
    <source>
        <dbReference type="ARBA" id="ARBA00022573"/>
    </source>
</evidence>
<accession>A0A5D3WJR3</accession>
<dbReference type="InterPro" id="IPR002748">
    <property type="entry name" value="CbiD"/>
</dbReference>
<comment type="pathway">
    <text evidence="5">Cofactor biosynthesis; adenosylcobalamin biosynthesis; cob(II)yrinate a,c-diamide from sirohydrochlorin (anaerobic route): step 6/10.</text>
</comment>
<name>A0A5D3WJR3_9BACT</name>
<keyword evidence="4 5" id="KW-0949">S-adenosyl-L-methionine</keyword>
<dbReference type="GO" id="GO:0043780">
    <property type="term" value="F:cobalt-precorrin-5B C1-methyltransferase activity"/>
    <property type="evidence" value="ECO:0007669"/>
    <property type="project" value="RHEA"/>
</dbReference>
<dbReference type="EMBL" id="VNIB01000006">
    <property type="protein sequence ID" value="TYO98454.1"/>
    <property type="molecule type" value="Genomic_DNA"/>
</dbReference>
<protein>
    <recommendedName>
        <fullName evidence="5">Cobalt-precorrin-5B C(1)-methyltransferase</fullName>
        <ecNumber evidence="5">2.1.1.195</ecNumber>
    </recommendedName>
    <alternativeName>
        <fullName evidence="5">Cobalt-precorrin-6A synthase</fullName>
    </alternativeName>
</protein>
<dbReference type="NCBIfam" id="TIGR00312">
    <property type="entry name" value="cbiD"/>
    <property type="match status" value="1"/>
</dbReference>
<evidence type="ECO:0000256" key="4">
    <source>
        <dbReference type="ARBA" id="ARBA00022691"/>
    </source>
</evidence>
<dbReference type="AlphaFoldDB" id="A0A5D3WJR3"/>
<sequence length="356" mass="37353">MGRSLRHGYTTGACAAAAALGAARWLAGEEPGRVELLLPGGERAGFALHGCRRGEDQACCFVVKDAGDDPDITHGVEVHARLERISPSSRHACPEGEVRIVGGEGIGTVTKPGLAVPVGEPAINPVPRRMIEAAVRSVFSSGDFRVTISIPDGEQRARKTLNARLGILGGLSILGTTGVVRPLSHQAWTDTIDVAIDVAQAAGCDRIVASTGRSSETAARSALAELPEEAFVMMGDFVGHLVSALRRKGGRHLVLAAQFAKLLKIACGHEQTHVRNADLDLKRLAAWARQVDATGATAAQVAGANTAREVFLALGAAHPLVALVAERARKELHNRAPGVKIEILLVGYDGEVAGRF</sequence>
<evidence type="ECO:0000313" key="6">
    <source>
        <dbReference type="EMBL" id="TYO98454.1"/>
    </source>
</evidence>
<keyword evidence="2 5" id="KW-0489">Methyltransferase</keyword>
<comment type="caution">
    <text evidence="6">The sequence shown here is derived from an EMBL/GenBank/DDBJ whole genome shotgun (WGS) entry which is preliminary data.</text>
</comment>
<evidence type="ECO:0000256" key="3">
    <source>
        <dbReference type="ARBA" id="ARBA00022679"/>
    </source>
</evidence>
<evidence type="ECO:0000256" key="2">
    <source>
        <dbReference type="ARBA" id="ARBA00022603"/>
    </source>
</evidence>
<dbReference type="Gene3D" id="3.30.2110.10">
    <property type="entry name" value="CbiD-like"/>
    <property type="match status" value="1"/>
</dbReference>
<reference evidence="6 7" key="1">
    <citation type="submission" date="2019-07" db="EMBL/GenBank/DDBJ databases">
        <title>Genomic Encyclopedia of Type Strains, Phase IV (KMG-IV): sequencing the most valuable type-strain genomes for metagenomic binning, comparative biology and taxonomic classification.</title>
        <authorList>
            <person name="Goeker M."/>
        </authorList>
    </citation>
    <scope>NUCLEOTIDE SEQUENCE [LARGE SCALE GENOMIC DNA]</scope>
    <source>
        <strain evidence="6 7">SS015</strain>
    </source>
</reference>
<dbReference type="PANTHER" id="PTHR35863">
    <property type="entry name" value="COBALT-PRECORRIN-5B C(1)-METHYLTRANSFERASE"/>
    <property type="match status" value="1"/>
</dbReference>
<evidence type="ECO:0000256" key="5">
    <source>
        <dbReference type="HAMAP-Rule" id="MF_00787"/>
    </source>
</evidence>
<dbReference type="SUPFAM" id="SSF111342">
    <property type="entry name" value="CbiD-like"/>
    <property type="match status" value="1"/>
</dbReference>
<dbReference type="Proteomes" id="UP000324159">
    <property type="component" value="Unassembled WGS sequence"/>
</dbReference>
<keyword evidence="3 5" id="KW-0808">Transferase</keyword>
<dbReference type="EC" id="2.1.1.195" evidence="5"/>
<dbReference type="NCBIfam" id="NF000849">
    <property type="entry name" value="PRK00075.1-1"/>
    <property type="match status" value="1"/>
</dbReference>
<dbReference type="RefSeq" id="WP_148895830.1">
    <property type="nucleotide sequence ID" value="NZ_VNIB01000006.1"/>
</dbReference>
<dbReference type="OrthoDB" id="6439987at2"/>
<proteinExistence type="inferred from homology"/>
<comment type="function">
    <text evidence="5">Catalyzes the methylation of C-1 in cobalt-precorrin-5B to form cobalt-precorrin-6A.</text>
</comment>
<dbReference type="GO" id="GO:0032259">
    <property type="term" value="P:methylation"/>
    <property type="evidence" value="ECO:0007669"/>
    <property type="project" value="UniProtKB-KW"/>
</dbReference>
<comment type="catalytic activity">
    <reaction evidence="5">
        <text>Co-precorrin-5B + S-adenosyl-L-methionine = Co-precorrin-6A + S-adenosyl-L-homocysteine</text>
        <dbReference type="Rhea" id="RHEA:26285"/>
        <dbReference type="ChEBI" id="CHEBI:57856"/>
        <dbReference type="ChEBI" id="CHEBI:59789"/>
        <dbReference type="ChEBI" id="CHEBI:60063"/>
        <dbReference type="ChEBI" id="CHEBI:60064"/>
        <dbReference type="EC" id="2.1.1.195"/>
    </reaction>
</comment>
<dbReference type="PANTHER" id="PTHR35863:SF1">
    <property type="entry name" value="COBALT-PRECORRIN-5B C(1)-METHYLTRANSFERASE"/>
    <property type="match status" value="1"/>
</dbReference>
<organism evidence="6 7">
    <name type="scientific">Geothermobacter ehrlichii</name>
    <dbReference type="NCBI Taxonomy" id="213224"/>
    <lineage>
        <taxon>Bacteria</taxon>
        <taxon>Pseudomonadati</taxon>
        <taxon>Thermodesulfobacteriota</taxon>
        <taxon>Desulfuromonadia</taxon>
        <taxon>Desulfuromonadales</taxon>
        <taxon>Geothermobacteraceae</taxon>
        <taxon>Geothermobacter</taxon>
    </lineage>
</organism>
<dbReference type="PIRSF" id="PIRSF026782">
    <property type="entry name" value="CbiD"/>
    <property type="match status" value="1"/>
</dbReference>
<keyword evidence="1 5" id="KW-0169">Cobalamin biosynthesis</keyword>